<keyword evidence="3" id="KW-1185">Reference proteome</keyword>
<sequence>MKRILIGMILLLIVLSACNSVDTRANKETETNYYLSMSDESEHWKLNGYEIIITSKGYKAGNGILKMKDGDEQREGFLSYDVYTIVGGEENRFHGGSVSGDADITEMTTGTIVGEEENLKEFPKIDEIYMTVTWSDDDTDGEQEEKINLYKQDKNGESFLDSE</sequence>
<proteinExistence type="predicted"/>
<evidence type="ECO:0000313" key="2">
    <source>
        <dbReference type="EMBL" id="GIN99150.1"/>
    </source>
</evidence>
<accession>A0ABQ4L5H6</accession>
<comment type="caution">
    <text evidence="2">The sequence shown here is derived from an EMBL/GenBank/DDBJ whole genome shotgun (WGS) entry which is preliminary data.</text>
</comment>
<name>A0ABQ4L5H6_SIMTE</name>
<dbReference type="EMBL" id="BORJ01000020">
    <property type="protein sequence ID" value="GIN99150.1"/>
    <property type="molecule type" value="Genomic_DNA"/>
</dbReference>
<reference evidence="2 3" key="1">
    <citation type="submission" date="2021-03" db="EMBL/GenBank/DDBJ databases">
        <title>Antimicrobial resistance genes in bacteria isolated from Japanese honey, and their potential for conferring macrolide and lincosamide resistance in the American foulbrood pathogen Paenibacillus larvae.</title>
        <authorList>
            <person name="Okamoto M."/>
            <person name="Kumagai M."/>
            <person name="Kanamori H."/>
            <person name="Takamatsu D."/>
        </authorList>
    </citation>
    <scope>NUCLEOTIDE SEQUENCE [LARGE SCALE GENOMIC DNA]</scope>
    <source>
        <strain evidence="2 3">J6TS1</strain>
    </source>
</reference>
<evidence type="ECO:0000313" key="3">
    <source>
        <dbReference type="Proteomes" id="UP000680670"/>
    </source>
</evidence>
<keyword evidence="1" id="KW-0732">Signal</keyword>
<evidence type="ECO:0000256" key="1">
    <source>
        <dbReference type="SAM" id="SignalP"/>
    </source>
</evidence>
<dbReference type="RefSeq" id="WP_213021642.1">
    <property type="nucleotide sequence ID" value="NZ_BORJ01000020.1"/>
</dbReference>
<dbReference type="PROSITE" id="PS51257">
    <property type="entry name" value="PROKAR_LIPOPROTEIN"/>
    <property type="match status" value="1"/>
</dbReference>
<feature type="signal peptide" evidence="1">
    <location>
        <begin position="1"/>
        <end position="19"/>
    </location>
</feature>
<evidence type="ECO:0008006" key="4">
    <source>
        <dbReference type="Google" id="ProtNLM"/>
    </source>
</evidence>
<gene>
    <name evidence="2" type="ORF">J6TS1_50200</name>
</gene>
<organism evidence="2 3">
    <name type="scientific">Siminovitchia terrae</name>
    <name type="common">Bacillus terrae</name>
    <dbReference type="NCBI Taxonomy" id="1914933"/>
    <lineage>
        <taxon>Bacteria</taxon>
        <taxon>Bacillati</taxon>
        <taxon>Bacillota</taxon>
        <taxon>Bacilli</taxon>
        <taxon>Bacillales</taxon>
        <taxon>Bacillaceae</taxon>
        <taxon>Siminovitchia</taxon>
    </lineage>
</organism>
<protein>
    <recommendedName>
        <fullName evidence="4">Lipoprotein</fullName>
    </recommendedName>
</protein>
<feature type="chain" id="PRO_5046736115" description="Lipoprotein" evidence="1">
    <location>
        <begin position="20"/>
        <end position="163"/>
    </location>
</feature>
<dbReference type="Proteomes" id="UP000680670">
    <property type="component" value="Unassembled WGS sequence"/>
</dbReference>